<sequence length="589" mass="61677">MKTMKHVFTILVSILMATNVFGQTPEKMSYQAVVRESANELVANTQVGMQLSILQGGDNGNVVYQETQTPTTNVNGLVSVEIGTGTVISGNFTTIDWSTGPYFIKTETDPTGGSNYNITGTSQLISVPYALYAKESGSSIPGPAGEDGDDGVGITSTTDNNDGTFTLNFSDGSSFTTSDLTGPQGPIGAPGNDGIDGENGDDGVGITSTTDNNDGTFTLNFSDGSSFTTSDLTGPQGPIGTPGNDGLDGEDGEDGVGITSTTDNNDGTFTFNFSDGSSFTTSDLTGPQGIASSGNNTGDMLYWDGSEWVIVPVGSPGQVLQLNVNGTPEWMGSGYATVTTEPVTNIGPTEADFSGDVTSDGGSAVTERGFVYDTSPSPNLTDNVEIVGDGTGSFNTTITGLAIGQTYYVRAYATNNSGTIYGNEVSFQTNSSYELGDTGPAGGLVFYDKGSYSNGWRYMEANPVDLSTGTDWGCSGSLIPGSQPSAIGNGPQNTQDIVDNCTGTNIAARLCNNYSFNGFDDWFLPARQELDQMYLNLHAQDLGSFNSLSTYWSSTENNNISAQGVSFNTGNTINNNKLSSYRVRAVRRF</sequence>
<keyword evidence="2" id="KW-0732">Signal</keyword>
<dbReference type="PROSITE" id="PS50853">
    <property type="entry name" value="FN3"/>
    <property type="match status" value="1"/>
</dbReference>
<feature type="chain" id="PRO_5045314836" description="Fibronectin type-III domain-containing protein" evidence="2">
    <location>
        <begin position="23"/>
        <end position="589"/>
    </location>
</feature>
<dbReference type="Gene3D" id="1.20.5.320">
    <property type="entry name" value="6-Phosphogluconate Dehydrogenase, domain 3"/>
    <property type="match status" value="2"/>
</dbReference>
<dbReference type="Pfam" id="PF07603">
    <property type="entry name" value="Lcl_C"/>
    <property type="match status" value="1"/>
</dbReference>
<feature type="region of interest" description="Disordered" evidence="1">
    <location>
        <begin position="228"/>
        <end position="252"/>
    </location>
</feature>
<feature type="signal peptide" evidence="2">
    <location>
        <begin position="1"/>
        <end position="22"/>
    </location>
</feature>
<comment type="caution">
    <text evidence="4">The sequence shown here is derived from an EMBL/GenBank/DDBJ whole genome shotgun (WGS) entry which is preliminary data.</text>
</comment>
<feature type="compositionally biased region" description="Polar residues" evidence="1">
    <location>
        <begin position="154"/>
        <end position="163"/>
    </location>
</feature>
<dbReference type="EMBL" id="BMGM01000011">
    <property type="protein sequence ID" value="GGE43047.1"/>
    <property type="molecule type" value="Genomic_DNA"/>
</dbReference>
<dbReference type="InterPro" id="IPR011460">
    <property type="entry name" value="Lcl_C"/>
</dbReference>
<dbReference type="PANTHER" id="PTHR24637">
    <property type="entry name" value="COLLAGEN"/>
    <property type="match status" value="1"/>
</dbReference>
<feature type="region of interest" description="Disordered" evidence="1">
    <location>
        <begin position="138"/>
        <end position="163"/>
    </location>
</feature>
<evidence type="ECO:0000313" key="4">
    <source>
        <dbReference type="EMBL" id="GGE43047.1"/>
    </source>
</evidence>
<keyword evidence="5" id="KW-1185">Reference proteome</keyword>
<protein>
    <recommendedName>
        <fullName evidence="3">Fibronectin type-III domain-containing protein</fullName>
    </recommendedName>
</protein>
<dbReference type="PANTHER" id="PTHR24637:SF421">
    <property type="entry name" value="CUTICLE COLLAGEN DPY-2"/>
    <property type="match status" value="1"/>
</dbReference>
<gene>
    <name evidence="4" type="ORF">GCM10010832_23760</name>
</gene>
<evidence type="ECO:0000313" key="5">
    <source>
        <dbReference type="Proteomes" id="UP000599179"/>
    </source>
</evidence>
<dbReference type="InterPro" id="IPR003961">
    <property type="entry name" value="FN3_dom"/>
</dbReference>
<reference evidence="5" key="1">
    <citation type="journal article" date="2019" name="Int. J. Syst. Evol. Microbiol.">
        <title>The Global Catalogue of Microorganisms (GCM) 10K type strain sequencing project: providing services to taxonomists for standard genome sequencing and annotation.</title>
        <authorList>
            <consortium name="The Broad Institute Genomics Platform"/>
            <consortium name="The Broad Institute Genome Sequencing Center for Infectious Disease"/>
            <person name="Wu L."/>
            <person name="Ma J."/>
        </authorList>
    </citation>
    <scope>NUCLEOTIDE SEQUENCE [LARGE SCALE GENOMIC DNA]</scope>
    <source>
        <strain evidence="5">CGMCC 1.12931</strain>
    </source>
</reference>
<evidence type="ECO:0000259" key="3">
    <source>
        <dbReference type="PROSITE" id="PS50853"/>
    </source>
</evidence>
<name>A0ABQ1SLQ6_9FLAO</name>
<evidence type="ECO:0000256" key="1">
    <source>
        <dbReference type="SAM" id="MobiDB-lite"/>
    </source>
</evidence>
<dbReference type="Proteomes" id="UP000599179">
    <property type="component" value="Unassembled WGS sequence"/>
</dbReference>
<proteinExistence type="predicted"/>
<accession>A0ABQ1SLQ6</accession>
<feature type="domain" description="Fibronectin type-III" evidence="3">
    <location>
        <begin position="336"/>
        <end position="432"/>
    </location>
</feature>
<organism evidence="4 5">
    <name type="scientific">Psychroflexus planctonicus</name>
    <dbReference type="NCBI Taxonomy" id="1526575"/>
    <lineage>
        <taxon>Bacteria</taxon>
        <taxon>Pseudomonadati</taxon>
        <taxon>Bacteroidota</taxon>
        <taxon>Flavobacteriia</taxon>
        <taxon>Flavobacteriales</taxon>
        <taxon>Flavobacteriaceae</taxon>
        <taxon>Psychroflexus</taxon>
    </lineage>
</organism>
<evidence type="ECO:0000256" key="2">
    <source>
        <dbReference type="SAM" id="SignalP"/>
    </source>
</evidence>